<feature type="domain" description="Core-binding (CB)" evidence="13">
    <location>
        <begin position="2"/>
        <end position="88"/>
    </location>
</feature>
<evidence type="ECO:0000259" key="12">
    <source>
        <dbReference type="PROSITE" id="PS51898"/>
    </source>
</evidence>
<proteinExistence type="inferred from homology"/>
<dbReference type="NCBIfam" id="NF040815">
    <property type="entry name" value="recomb_XerA_Arch"/>
    <property type="match status" value="1"/>
</dbReference>
<accession>A0A0R2CIG3</accession>
<comment type="subunit">
    <text evidence="11">Forms a cyclic heterotetrameric complex composed of two molecules of XerC and two molecules of XerD.</text>
</comment>
<evidence type="ECO:0000313" key="14">
    <source>
        <dbReference type="EMBL" id="KRM91437.1"/>
    </source>
</evidence>
<feature type="domain" description="Tyr recombinase" evidence="12">
    <location>
        <begin position="109"/>
        <end position="291"/>
    </location>
</feature>
<dbReference type="InterPro" id="IPR013762">
    <property type="entry name" value="Integrase-like_cat_sf"/>
</dbReference>
<feature type="active site" description="O-(3'-phospho-DNA)-tyrosine intermediate" evidence="11">
    <location>
        <position position="278"/>
    </location>
</feature>
<evidence type="ECO:0000256" key="8">
    <source>
        <dbReference type="ARBA" id="ARBA00023125"/>
    </source>
</evidence>
<dbReference type="Gene3D" id="1.10.443.10">
    <property type="entry name" value="Intergrase catalytic core"/>
    <property type="match status" value="1"/>
</dbReference>
<dbReference type="InterPro" id="IPR011932">
    <property type="entry name" value="Recomb_XerD"/>
</dbReference>
<dbReference type="GO" id="GO:0051301">
    <property type="term" value="P:cell division"/>
    <property type="evidence" value="ECO:0007669"/>
    <property type="project" value="UniProtKB-KW"/>
</dbReference>
<evidence type="ECO:0000256" key="9">
    <source>
        <dbReference type="ARBA" id="ARBA00023172"/>
    </source>
</evidence>
<dbReference type="InterPro" id="IPR023009">
    <property type="entry name" value="Tyrosine_recombinase_XerC/XerD"/>
</dbReference>
<keyword evidence="9 11" id="KW-0233">DNA recombination</keyword>
<comment type="subcellular location">
    <subcellularLocation>
        <location evidence="1 11">Cytoplasm</location>
    </subcellularLocation>
</comment>
<dbReference type="InterPro" id="IPR004107">
    <property type="entry name" value="Integrase_SAM-like_N"/>
</dbReference>
<dbReference type="InterPro" id="IPR050090">
    <property type="entry name" value="Tyrosine_recombinase_XerCD"/>
</dbReference>
<evidence type="ECO:0000256" key="2">
    <source>
        <dbReference type="ARBA" id="ARBA00010450"/>
    </source>
</evidence>
<keyword evidence="10 11" id="KW-0131">Cell cycle</keyword>
<organism evidence="14 15">
    <name type="scientific">Fructilactobacillus florum DSM 22689 = JCM 16035</name>
    <dbReference type="NCBI Taxonomy" id="1423745"/>
    <lineage>
        <taxon>Bacteria</taxon>
        <taxon>Bacillati</taxon>
        <taxon>Bacillota</taxon>
        <taxon>Bacilli</taxon>
        <taxon>Lactobacillales</taxon>
        <taxon>Lactobacillaceae</taxon>
        <taxon>Fructilactobacillus</taxon>
    </lineage>
</organism>
<dbReference type="PROSITE" id="PS51900">
    <property type="entry name" value="CB"/>
    <property type="match status" value="1"/>
</dbReference>
<keyword evidence="5 11" id="KW-0132">Cell division</keyword>
<dbReference type="GO" id="GO:0006313">
    <property type="term" value="P:DNA transposition"/>
    <property type="evidence" value="ECO:0007669"/>
    <property type="project" value="UniProtKB-UniRule"/>
</dbReference>
<dbReference type="GO" id="GO:0007059">
    <property type="term" value="P:chromosome segregation"/>
    <property type="evidence" value="ECO:0007669"/>
    <property type="project" value="UniProtKB-UniRule"/>
</dbReference>
<dbReference type="CDD" id="cd00798">
    <property type="entry name" value="INT_XerDC_C"/>
    <property type="match status" value="1"/>
</dbReference>
<evidence type="ECO:0000256" key="11">
    <source>
        <dbReference type="HAMAP-Rule" id="MF_01807"/>
    </source>
</evidence>
<gene>
    <name evidence="11" type="primary">xerD</name>
    <name evidence="14" type="ORF">FC87_GL000948</name>
</gene>
<dbReference type="GO" id="GO:0005737">
    <property type="term" value="C:cytoplasm"/>
    <property type="evidence" value="ECO:0007669"/>
    <property type="project" value="UniProtKB-SubCell"/>
</dbReference>
<dbReference type="PROSITE" id="PS51898">
    <property type="entry name" value="TYR_RECOMBINASE"/>
    <property type="match status" value="1"/>
</dbReference>
<evidence type="ECO:0000256" key="3">
    <source>
        <dbReference type="ARBA" id="ARBA00015810"/>
    </source>
</evidence>
<evidence type="ECO:0000313" key="15">
    <source>
        <dbReference type="Proteomes" id="UP000051586"/>
    </source>
</evidence>
<evidence type="ECO:0000259" key="13">
    <source>
        <dbReference type="PROSITE" id="PS51900"/>
    </source>
</evidence>
<comment type="function">
    <text evidence="11">Site-specific tyrosine recombinase, which acts by catalyzing the cutting and rejoining of the recombining DNA molecules. The XerC-XerD complex is essential to convert dimers of the bacterial chromosome into monomers to permit their segregation at cell division. It also contributes to the segregational stability of plasmids.</text>
</comment>
<feature type="active site" evidence="11">
    <location>
        <position position="243"/>
    </location>
</feature>
<dbReference type="PANTHER" id="PTHR30349">
    <property type="entry name" value="PHAGE INTEGRASE-RELATED"/>
    <property type="match status" value="1"/>
</dbReference>
<dbReference type="Proteomes" id="UP000051586">
    <property type="component" value="Unassembled WGS sequence"/>
</dbReference>
<feature type="active site" evidence="11">
    <location>
        <position position="269"/>
    </location>
</feature>
<feature type="active site" evidence="11">
    <location>
        <position position="173"/>
    </location>
</feature>
<evidence type="ECO:0000256" key="4">
    <source>
        <dbReference type="ARBA" id="ARBA00022490"/>
    </source>
</evidence>
<dbReference type="InterPro" id="IPR002104">
    <property type="entry name" value="Integrase_catalytic"/>
</dbReference>
<reference evidence="14 15" key="1">
    <citation type="journal article" date="2015" name="Genome Announc.">
        <title>Expanding the biotechnology potential of lactobacilli through comparative genomics of 213 strains and associated genera.</title>
        <authorList>
            <person name="Sun Z."/>
            <person name="Harris H.M."/>
            <person name="McCann A."/>
            <person name="Guo C."/>
            <person name="Argimon S."/>
            <person name="Zhang W."/>
            <person name="Yang X."/>
            <person name="Jeffery I.B."/>
            <person name="Cooney J.C."/>
            <person name="Kagawa T.F."/>
            <person name="Liu W."/>
            <person name="Song Y."/>
            <person name="Salvetti E."/>
            <person name="Wrobel A."/>
            <person name="Rasinkangas P."/>
            <person name="Parkhill J."/>
            <person name="Rea M.C."/>
            <person name="O'Sullivan O."/>
            <person name="Ritari J."/>
            <person name="Douillard F.P."/>
            <person name="Paul Ross R."/>
            <person name="Yang R."/>
            <person name="Briner A.E."/>
            <person name="Felis G.E."/>
            <person name="de Vos W.M."/>
            <person name="Barrangou R."/>
            <person name="Klaenhammer T.R."/>
            <person name="Caufield P.W."/>
            <person name="Cui Y."/>
            <person name="Zhang H."/>
            <person name="O'Toole P.W."/>
        </authorList>
    </citation>
    <scope>NUCLEOTIDE SEQUENCE [LARGE SCALE GENOMIC DNA]</scope>
    <source>
        <strain evidence="14 15">DSM 22689</strain>
    </source>
</reference>
<dbReference type="InterPro" id="IPR044068">
    <property type="entry name" value="CB"/>
</dbReference>
<dbReference type="STRING" id="1423745.GCA_001311215_00291"/>
<keyword evidence="7 11" id="KW-0229">DNA integration</keyword>
<dbReference type="HAMAP" id="MF_01808">
    <property type="entry name" value="Recomb_XerC_XerD"/>
    <property type="match status" value="1"/>
</dbReference>
<dbReference type="NCBIfam" id="NF001399">
    <property type="entry name" value="PRK00283.1"/>
    <property type="match status" value="1"/>
</dbReference>
<keyword evidence="6 11" id="KW-0159">Chromosome partition</keyword>
<feature type="active site" evidence="11">
    <location>
        <position position="149"/>
    </location>
</feature>
<dbReference type="AlphaFoldDB" id="A0A0R2CIG3"/>
<dbReference type="NCBIfam" id="TIGR02225">
    <property type="entry name" value="recomb_XerD"/>
    <property type="match status" value="1"/>
</dbReference>
<evidence type="ECO:0000256" key="1">
    <source>
        <dbReference type="ARBA" id="ARBA00004496"/>
    </source>
</evidence>
<dbReference type="Gene3D" id="1.10.150.130">
    <property type="match status" value="1"/>
</dbReference>
<feature type="active site" evidence="11">
    <location>
        <position position="246"/>
    </location>
</feature>
<name>A0A0R2CIG3_9LACO</name>
<dbReference type="EMBL" id="AYZI01000005">
    <property type="protein sequence ID" value="KRM91437.1"/>
    <property type="molecule type" value="Genomic_DNA"/>
</dbReference>
<evidence type="ECO:0000256" key="5">
    <source>
        <dbReference type="ARBA" id="ARBA00022618"/>
    </source>
</evidence>
<evidence type="ECO:0000256" key="7">
    <source>
        <dbReference type="ARBA" id="ARBA00022908"/>
    </source>
</evidence>
<dbReference type="Pfam" id="PF00589">
    <property type="entry name" value="Phage_integrase"/>
    <property type="match status" value="1"/>
</dbReference>
<evidence type="ECO:0000256" key="6">
    <source>
        <dbReference type="ARBA" id="ARBA00022829"/>
    </source>
</evidence>
<keyword evidence="8 11" id="KW-0238">DNA-binding</keyword>
<sequence length="297" mass="34452">MTMMQDQIDDYLHFLLIERGLAHNTIISYREDLHQFASYLAKHHLSSFVEVDQYQILDFLTWEQQQGKARNSIIRLISTLRKFFQYLIRMKVINNNPMTKIKPPKQGLHLPAVLSEREMNQILALPDLNKPLGIRDRAMLEVLYATGLRVSELVNLKLQDLHLEVQLIQTIGKGDKERLVPIDSVAQSWLNRYLAEVRPKLVKQANSFIFLNAHGGQLTRQALWQKIKGYVQQTGIKKIVTPHTFRHSFATHLLENGADLRTVQELLGHADISTTQIYTHVSHEHLTKAYKRFHPRA</sequence>
<keyword evidence="4 11" id="KW-0963">Cytoplasm</keyword>
<dbReference type="PANTHER" id="PTHR30349:SF81">
    <property type="entry name" value="TYROSINE RECOMBINASE XERC"/>
    <property type="match status" value="1"/>
</dbReference>
<dbReference type="HAMAP" id="MF_01807">
    <property type="entry name" value="Recomb_XerD"/>
    <property type="match status" value="1"/>
</dbReference>
<dbReference type="Pfam" id="PF02899">
    <property type="entry name" value="Phage_int_SAM_1"/>
    <property type="match status" value="1"/>
</dbReference>
<dbReference type="SUPFAM" id="SSF56349">
    <property type="entry name" value="DNA breaking-rejoining enzymes"/>
    <property type="match status" value="1"/>
</dbReference>
<protein>
    <recommendedName>
        <fullName evidence="3 11">Tyrosine recombinase XerD</fullName>
    </recommendedName>
</protein>
<comment type="similarity">
    <text evidence="2 11">Belongs to the 'phage' integrase family. XerD subfamily.</text>
</comment>
<dbReference type="PATRIC" id="fig|1423745.4.peg.1009"/>
<dbReference type="InterPro" id="IPR011010">
    <property type="entry name" value="DNA_brk_join_enz"/>
</dbReference>
<dbReference type="GO" id="GO:0003677">
    <property type="term" value="F:DNA binding"/>
    <property type="evidence" value="ECO:0007669"/>
    <property type="project" value="UniProtKB-UniRule"/>
</dbReference>
<dbReference type="GO" id="GO:0009037">
    <property type="term" value="F:tyrosine-based site-specific recombinase activity"/>
    <property type="evidence" value="ECO:0007669"/>
    <property type="project" value="UniProtKB-UniRule"/>
</dbReference>
<dbReference type="InterPro" id="IPR010998">
    <property type="entry name" value="Integrase_recombinase_N"/>
</dbReference>
<evidence type="ECO:0000256" key="10">
    <source>
        <dbReference type="ARBA" id="ARBA00023306"/>
    </source>
</evidence>
<comment type="caution">
    <text evidence="14">The sequence shown here is derived from an EMBL/GenBank/DDBJ whole genome shotgun (WGS) entry which is preliminary data.</text>
</comment>